<dbReference type="InterPro" id="IPR040256">
    <property type="entry name" value="At4g02000-like"/>
</dbReference>
<protein>
    <recommendedName>
        <fullName evidence="6">CCHC-type domain-containing protein</fullName>
    </recommendedName>
</protein>
<dbReference type="AlphaFoldDB" id="A0A803PF22"/>
<dbReference type="EMBL" id="UZAU01000358">
    <property type="status" value="NOT_ANNOTATED_CDS"/>
    <property type="molecule type" value="Genomic_DNA"/>
</dbReference>
<feature type="region of interest" description="Disordered" evidence="1">
    <location>
        <begin position="268"/>
        <end position="315"/>
    </location>
</feature>
<dbReference type="Pfam" id="PF14392">
    <property type="entry name" value="zf-CCHC_4"/>
    <property type="match status" value="1"/>
</dbReference>
<evidence type="ECO:0000313" key="5">
    <source>
        <dbReference type="Proteomes" id="UP000596661"/>
    </source>
</evidence>
<dbReference type="EnsemblPlants" id="evm.model.04.192">
    <property type="protein sequence ID" value="cds.evm.model.04.192"/>
    <property type="gene ID" value="evm.TU.04.192"/>
</dbReference>
<accession>A0A803PF22</accession>
<dbReference type="OMA" id="DNDSTFM"/>
<feature type="domain" description="DUF4283" evidence="2">
    <location>
        <begin position="43"/>
        <end position="119"/>
    </location>
</feature>
<organism evidence="4 5">
    <name type="scientific">Cannabis sativa</name>
    <name type="common">Hemp</name>
    <name type="synonym">Marijuana</name>
    <dbReference type="NCBI Taxonomy" id="3483"/>
    <lineage>
        <taxon>Eukaryota</taxon>
        <taxon>Viridiplantae</taxon>
        <taxon>Streptophyta</taxon>
        <taxon>Embryophyta</taxon>
        <taxon>Tracheophyta</taxon>
        <taxon>Spermatophyta</taxon>
        <taxon>Magnoliopsida</taxon>
        <taxon>eudicotyledons</taxon>
        <taxon>Gunneridae</taxon>
        <taxon>Pentapetalae</taxon>
        <taxon>rosids</taxon>
        <taxon>fabids</taxon>
        <taxon>Rosales</taxon>
        <taxon>Cannabaceae</taxon>
        <taxon>Cannabis</taxon>
    </lineage>
</organism>
<evidence type="ECO:0008006" key="6">
    <source>
        <dbReference type="Google" id="ProtNLM"/>
    </source>
</evidence>
<evidence type="ECO:0000256" key="1">
    <source>
        <dbReference type="SAM" id="MobiDB-lite"/>
    </source>
</evidence>
<proteinExistence type="predicted"/>
<dbReference type="PANTHER" id="PTHR31286">
    <property type="entry name" value="GLYCINE-RICH CELL WALL STRUCTURAL PROTEIN 1.8-LIKE"/>
    <property type="match status" value="1"/>
</dbReference>
<sequence>MASSSETMKDVEKQWSNICLDEEEEFVTELEEDASDEVEYDDRWCLIGKLLSGKISDYQVFQNIIADLWKPGKGMYVKILEQNRFLFQFYHEIDIDRVITGSPWTYDRKQLLIERLRPGDNPRTKPIHHLDLWVQIHNLQPGFKTDNVVRQAAKYMGSFLETDPNNFKGVWREYLRVRVRMNTDLPLKRRMKFRRVGGETFYANFKYERVPTFCFICGIMGHSERLCKKLYELPADRIDKPYSIEMKAPSRRQNFLVASPWLRSAKQHVQSGDVDGEGSDRGAGVSPQSKEAFNSVSNHGKSVYSDHNMPANHLHNNRDADITIVNGVNGDKGPSIVINDNDSTFMSDDELTILDLKRKRTERDSITNSSVTDTVDMEQINVIYTG</sequence>
<evidence type="ECO:0000313" key="4">
    <source>
        <dbReference type="EnsemblPlants" id="cds.evm.model.04.192"/>
    </source>
</evidence>
<feature type="domain" description="Zinc knuckle CX2CX4HX4C" evidence="3">
    <location>
        <begin position="186"/>
        <end position="229"/>
    </location>
</feature>
<dbReference type="Pfam" id="PF14111">
    <property type="entry name" value="DUF4283"/>
    <property type="match status" value="1"/>
</dbReference>
<evidence type="ECO:0000259" key="2">
    <source>
        <dbReference type="Pfam" id="PF14111"/>
    </source>
</evidence>
<dbReference type="InterPro" id="IPR025558">
    <property type="entry name" value="DUF4283"/>
</dbReference>
<dbReference type="Proteomes" id="UP000596661">
    <property type="component" value="Chromosome 4"/>
</dbReference>
<keyword evidence="5" id="KW-1185">Reference proteome</keyword>
<feature type="compositionally biased region" description="Polar residues" evidence="1">
    <location>
        <begin position="286"/>
        <end position="300"/>
    </location>
</feature>
<evidence type="ECO:0000259" key="3">
    <source>
        <dbReference type="Pfam" id="PF14392"/>
    </source>
</evidence>
<dbReference type="PANTHER" id="PTHR31286:SF183">
    <property type="entry name" value="CCHC-TYPE DOMAIN-CONTAINING PROTEIN"/>
    <property type="match status" value="1"/>
</dbReference>
<reference evidence="4" key="2">
    <citation type="submission" date="2021-03" db="UniProtKB">
        <authorList>
            <consortium name="EnsemblPlants"/>
        </authorList>
    </citation>
    <scope>IDENTIFICATION</scope>
</reference>
<dbReference type="InterPro" id="IPR025836">
    <property type="entry name" value="Zn_knuckle_CX2CX4HX4C"/>
</dbReference>
<dbReference type="Gramene" id="evm.model.04.192">
    <property type="protein sequence ID" value="cds.evm.model.04.192"/>
    <property type="gene ID" value="evm.TU.04.192"/>
</dbReference>
<reference evidence="4" key="1">
    <citation type="submission" date="2018-11" db="EMBL/GenBank/DDBJ databases">
        <authorList>
            <person name="Grassa J C."/>
        </authorList>
    </citation>
    <scope>NUCLEOTIDE SEQUENCE [LARGE SCALE GENOMIC DNA]</scope>
</reference>
<name>A0A803PF22_CANSA</name>